<dbReference type="Pfam" id="PF00929">
    <property type="entry name" value="RNase_T"/>
    <property type="match status" value="1"/>
</dbReference>
<organism evidence="5 6">
    <name type="scientific">Somion occarium</name>
    <dbReference type="NCBI Taxonomy" id="3059160"/>
    <lineage>
        <taxon>Eukaryota</taxon>
        <taxon>Fungi</taxon>
        <taxon>Dikarya</taxon>
        <taxon>Basidiomycota</taxon>
        <taxon>Agaricomycotina</taxon>
        <taxon>Agaricomycetes</taxon>
        <taxon>Polyporales</taxon>
        <taxon>Cerrenaceae</taxon>
        <taxon>Somion</taxon>
    </lineage>
</organism>
<dbReference type="Proteomes" id="UP001497453">
    <property type="component" value="Chromosome 1"/>
</dbReference>
<keyword evidence="6" id="KW-1185">Reference proteome</keyword>
<reference evidence="6" key="1">
    <citation type="submission" date="2024-04" db="EMBL/GenBank/DDBJ databases">
        <authorList>
            <person name="Shaw F."/>
            <person name="Minotto A."/>
        </authorList>
    </citation>
    <scope>NUCLEOTIDE SEQUENCE [LARGE SCALE GENOMIC DNA]</scope>
</reference>
<sequence>MVILPIYTTVANLSHRSLVLTSYLSPRPFRTTRFMASLRSSNPLKHLLVLDFEATCGDSVSCNEIIEFPTLVYDLKEDKVQATFHEYVRPVIHPTLTAFCTDLTGITQDTVDKADTFPDVWDRFREFLKGQGVHDDPDSYIFVTCGNWDLKTMLPNQLQISESPVGLDDSGNLIAPYNRWINIKSAFRRQYKYRFNAGMDIMLKKLKMELEGRHHSGIDDCRNILRIIQRMRADGWEPRETMRETR</sequence>
<dbReference type="InterPro" id="IPR051274">
    <property type="entry name" value="3-5_Exoribonuclease"/>
</dbReference>
<evidence type="ECO:0000256" key="2">
    <source>
        <dbReference type="ARBA" id="ARBA00022801"/>
    </source>
</evidence>
<dbReference type="PANTHER" id="PTHR23044:SF61">
    <property type="entry name" value="3'-5' EXORIBONUCLEASE 1-RELATED"/>
    <property type="match status" value="1"/>
</dbReference>
<dbReference type="CDD" id="cd06133">
    <property type="entry name" value="ERI-1_3'hExo_like"/>
    <property type="match status" value="1"/>
</dbReference>
<protein>
    <recommendedName>
        <fullName evidence="4">Exonuclease domain-containing protein</fullName>
    </recommendedName>
</protein>
<evidence type="ECO:0000313" key="5">
    <source>
        <dbReference type="EMBL" id="CAL1695447.1"/>
    </source>
</evidence>
<dbReference type="PANTHER" id="PTHR23044">
    <property type="entry name" value="3'-5' EXONUCLEASE ERI1-RELATED"/>
    <property type="match status" value="1"/>
</dbReference>
<proteinExistence type="predicted"/>
<dbReference type="InterPro" id="IPR013520">
    <property type="entry name" value="Ribonucl_H"/>
</dbReference>
<keyword evidence="3" id="KW-0269">Exonuclease</keyword>
<keyword evidence="1" id="KW-0540">Nuclease</keyword>
<dbReference type="SUPFAM" id="SSF53098">
    <property type="entry name" value="Ribonuclease H-like"/>
    <property type="match status" value="1"/>
</dbReference>
<gene>
    <name evidence="5" type="ORF">GFSPODELE1_LOCUS755</name>
</gene>
<dbReference type="EMBL" id="OZ037944">
    <property type="protein sequence ID" value="CAL1695447.1"/>
    <property type="molecule type" value="Genomic_DNA"/>
</dbReference>
<dbReference type="InterPro" id="IPR012337">
    <property type="entry name" value="RNaseH-like_sf"/>
</dbReference>
<dbReference type="InterPro" id="IPR047201">
    <property type="entry name" value="ERI-1_3'hExo-like"/>
</dbReference>
<evidence type="ECO:0000256" key="1">
    <source>
        <dbReference type="ARBA" id="ARBA00022722"/>
    </source>
</evidence>
<evidence type="ECO:0000313" key="6">
    <source>
        <dbReference type="Proteomes" id="UP001497453"/>
    </source>
</evidence>
<name>A0ABP1CID1_9APHY</name>
<dbReference type="InterPro" id="IPR036397">
    <property type="entry name" value="RNaseH_sf"/>
</dbReference>
<evidence type="ECO:0000259" key="4">
    <source>
        <dbReference type="SMART" id="SM00479"/>
    </source>
</evidence>
<feature type="domain" description="Exonuclease" evidence="4">
    <location>
        <begin position="46"/>
        <end position="237"/>
    </location>
</feature>
<keyword evidence="2" id="KW-0378">Hydrolase</keyword>
<evidence type="ECO:0000256" key="3">
    <source>
        <dbReference type="ARBA" id="ARBA00022839"/>
    </source>
</evidence>
<dbReference type="Gene3D" id="3.30.420.10">
    <property type="entry name" value="Ribonuclease H-like superfamily/Ribonuclease H"/>
    <property type="match status" value="1"/>
</dbReference>
<accession>A0ABP1CID1</accession>
<dbReference type="SMART" id="SM00479">
    <property type="entry name" value="EXOIII"/>
    <property type="match status" value="1"/>
</dbReference>